<dbReference type="Pfam" id="PF00486">
    <property type="entry name" value="Trans_reg_C"/>
    <property type="match status" value="1"/>
</dbReference>
<dbReference type="PANTHER" id="PTHR48111">
    <property type="entry name" value="REGULATOR OF RPOS"/>
    <property type="match status" value="1"/>
</dbReference>
<dbReference type="InterPro" id="IPR001867">
    <property type="entry name" value="OmpR/PhoB-type_DNA-bd"/>
</dbReference>
<dbReference type="Proteomes" id="UP000262712">
    <property type="component" value="Chromosome"/>
</dbReference>
<dbReference type="InterPro" id="IPR011006">
    <property type="entry name" value="CheY-like_superfamily"/>
</dbReference>
<dbReference type="GO" id="GO:0000156">
    <property type="term" value="F:phosphorelay response regulator activity"/>
    <property type="evidence" value="ECO:0007669"/>
    <property type="project" value="TreeGrafter"/>
</dbReference>
<dbReference type="AlphaFoldDB" id="A0A2G1DI34"/>
<dbReference type="RefSeq" id="WP_099342345.1">
    <property type="nucleotide sequence ID" value="NZ_CP032098.1"/>
</dbReference>
<evidence type="ECO:0000313" key="11">
    <source>
        <dbReference type="EMBL" id="PHO18169.1"/>
    </source>
</evidence>
<keyword evidence="3" id="KW-0805">Transcription regulation</keyword>
<dbReference type="PROSITE" id="PS50110">
    <property type="entry name" value="RESPONSE_REGULATORY"/>
    <property type="match status" value="1"/>
</dbReference>
<dbReference type="Gene3D" id="3.40.50.2300">
    <property type="match status" value="1"/>
</dbReference>
<dbReference type="SUPFAM" id="SSF52172">
    <property type="entry name" value="CheY-like"/>
    <property type="match status" value="1"/>
</dbReference>
<keyword evidence="1 6" id="KW-0597">Phosphoprotein</keyword>
<dbReference type="SMART" id="SM00448">
    <property type="entry name" value="REC"/>
    <property type="match status" value="1"/>
</dbReference>
<reference evidence="11 12" key="1">
    <citation type="submission" date="2017-09" db="EMBL/GenBank/DDBJ databases">
        <title>Arcobacter canalis sp. nov., a new species isolated from a water canal contaminated with urban sewage.</title>
        <authorList>
            <person name="Perez-Cataluna A."/>
            <person name="Salas-Masso N."/>
            <person name="Figueras M.J."/>
        </authorList>
    </citation>
    <scope>NUCLEOTIDE SEQUENCE [LARGE SCALE GENOMIC DNA]</scope>
    <source>
        <strain evidence="11 12">F98-3</strain>
    </source>
</reference>
<reference evidence="10 13" key="2">
    <citation type="submission" date="2018-08" db="EMBL/GenBank/DDBJ databases">
        <title>Complete genome of the Arcobacter molluscorum type strain LMG 25693.</title>
        <authorList>
            <person name="Miller W.G."/>
            <person name="Yee E."/>
            <person name="Bono J.L."/>
        </authorList>
    </citation>
    <scope>NUCLEOTIDE SEQUENCE [LARGE SCALE GENOMIC DNA]</scope>
    <source>
        <strain evidence="10 13">CECT 7696</strain>
    </source>
</reference>
<dbReference type="InterPro" id="IPR036388">
    <property type="entry name" value="WH-like_DNA-bd_sf"/>
</dbReference>
<dbReference type="Gene3D" id="1.10.10.10">
    <property type="entry name" value="Winged helix-like DNA-binding domain superfamily/Winged helix DNA-binding domain"/>
    <property type="match status" value="1"/>
</dbReference>
<accession>A0A2G1DI34</accession>
<proteinExistence type="predicted"/>
<dbReference type="GO" id="GO:0006355">
    <property type="term" value="P:regulation of DNA-templated transcription"/>
    <property type="evidence" value="ECO:0007669"/>
    <property type="project" value="InterPro"/>
</dbReference>
<dbReference type="InterPro" id="IPR016032">
    <property type="entry name" value="Sig_transdc_resp-reg_C-effctor"/>
</dbReference>
<keyword evidence="12" id="KW-1185">Reference proteome</keyword>
<evidence type="ECO:0000313" key="13">
    <source>
        <dbReference type="Proteomes" id="UP000262712"/>
    </source>
</evidence>
<evidence type="ECO:0000259" key="9">
    <source>
        <dbReference type="PROSITE" id="PS51755"/>
    </source>
</evidence>
<gene>
    <name evidence="10" type="ORF">AMOL_1407</name>
    <name evidence="11" type="ORF">CPU12_06810</name>
</gene>
<keyword evidence="5" id="KW-0804">Transcription</keyword>
<evidence type="ECO:0000313" key="12">
    <source>
        <dbReference type="Proteomes" id="UP000221222"/>
    </source>
</evidence>
<dbReference type="KEGG" id="amol:AMOL_1407"/>
<evidence type="ECO:0000256" key="3">
    <source>
        <dbReference type="ARBA" id="ARBA00023015"/>
    </source>
</evidence>
<dbReference type="GO" id="GO:0032993">
    <property type="term" value="C:protein-DNA complex"/>
    <property type="evidence" value="ECO:0007669"/>
    <property type="project" value="TreeGrafter"/>
</dbReference>
<dbReference type="GO" id="GO:0000976">
    <property type="term" value="F:transcription cis-regulatory region binding"/>
    <property type="evidence" value="ECO:0007669"/>
    <property type="project" value="TreeGrafter"/>
</dbReference>
<dbReference type="PROSITE" id="PS51755">
    <property type="entry name" value="OMPR_PHOB"/>
    <property type="match status" value="1"/>
</dbReference>
<evidence type="ECO:0000256" key="1">
    <source>
        <dbReference type="ARBA" id="ARBA00022553"/>
    </source>
</evidence>
<protein>
    <submittedName>
        <fullName evidence="11">DNA-binding response regulator</fullName>
    </submittedName>
    <submittedName>
        <fullName evidence="10">Two-component system response regulator</fullName>
    </submittedName>
</protein>
<evidence type="ECO:0000256" key="6">
    <source>
        <dbReference type="PROSITE-ProRule" id="PRU00169"/>
    </source>
</evidence>
<evidence type="ECO:0000256" key="7">
    <source>
        <dbReference type="PROSITE-ProRule" id="PRU01091"/>
    </source>
</evidence>
<feature type="domain" description="Response regulatory" evidence="8">
    <location>
        <begin position="11"/>
        <end position="126"/>
    </location>
</feature>
<dbReference type="Pfam" id="PF00072">
    <property type="entry name" value="Response_reg"/>
    <property type="match status" value="1"/>
</dbReference>
<evidence type="ECO:0000313" key="10">
    <source>
        <dbReference type="EMBL" id="AXX92382.1"/>
    </source>
</evidence>
<dbReference type="EMBL" id="CP032098">
    <property type="protein sequence ID" value="AXX92382.1"/>
    <property type="molecule type" value="Genomic_DNA"/>
</dbReference>
<dbReference type="SUPFAM" id="SSF46894">
    <property type="entry name" value="C-terminal effector domain of the bipartite response regulators"/>
    <property type="match status" value="1"/>
</dbReference>
<keyword evidence="4 7" id="KW-0238">DNA-binding</keyword>
<dbReference type="Proteomes" id="UP000221222">
    <property type="component" value="Unassembled WGS sequence"/>
</dbReference>
<dbReference type="InterPro" id="IPR001789">
    <property type="entry name" value="Sig_transdc_resp-reg_receiver"/>
</dbReference>
<dbReference type="InterPro" id="IPR039420">
    <property type="entry name" value="WalR-like"/>
</dbReference>
<dbReference type="EMBL" id="NXFY01000008">
    <property type="protein sequence ID" value="PHO18169.1"/>
    <property type="molecule type" value="Genomic_DNA"/>
</dbReference>
<evidence type="ECO:0000259" key="8">
    <source>
        <dbReference type="PROSITE" id="PS50110"/>
    </source>
</evidence>
<dbReference type="PANTHER" id="PTHR48111:SF1">
    <property type="entry name" value="TWO-COMPONENT RESPONSE REGULATOR ORR33"/>
    <property type="match status" value="1"/>
</dbReference>
<evidence type="ECO:0000256" key="2">
    <source>
        <dbReference type="ARBA" id="ARBA00023012"/>
    </source>
</evidence>
<keyword evidence="2" id="KW-0902">Two-component regulatory system</keyword>
<sequence>MSNDNLLKEFKVLLVEDEQNIAKLLKEAIGDYFFSFTLAKDGEEAIEKVKNVKPDIIITDIMMPKLDGLEMTKKIKEEIDEDIPVIVLSAFSEKERLLNAIDIGITKYFIKPFDPEEVLEYLKNLVTKLDKKRVFKLSNTIYYDKNKNNLFKDNKIVNLTKREKNFLFLLIKNHPNIVEVDKIKDTLWEGENSSDERLRTFIKRFRAKTSKNLIKNISGQGYLVSPQNI</sequence>
<organism evidence="11 12">
    <name type="scientific">Malaciobacter molluscorum LMG 25693</name>
    <dbReference type="NCBI Taxonomy" id="870501"/>
    <lineage>
        <taxon>Bacteria</taxon>
        <taxon>Pseudomonadati</taxon>
        <taxon>Campylobacterota</taxon>
        <taxon>Epsilonproteobacteria</taxon>
        <taxon>Campylobacterales</taxon>
        <taxon>Arcobacteraceae</taxon>
        <taxon>Malaciobacter</taxon>
    </lineage>
</organism>
<evidence type="ECO:0000256" key="4">
    <source>
        <dbReference type="ARBA" id="ARBA00023125"/>
    </source>
</evidence>
<feature type="modified residue" description="4-aspartylphosphate" evidence="6">
    <location>
        <position position="60"/>
    </location>
</feature>
<dbReference type="GO" id="GO:0005829">
    <property type="term" value="C:cytosol"/>
    <property type="evidence" value="ECO:0007669"/>
    <property type="project" value="TreeGrafter"/>
</dbReference>
<feature type="DNA-binding region" description="OmpR/PhoB-type" evidence="7">
    <location>
        <begin position="132"/>
        <end position="226"/>
    </location>
</feature>
<dbReference type="SMART" id="SM00862">
    <property type="entry name" value="Trans_reg_C"/>
    <property type="match status" value="1"/>
</dbReference>
<dbReference type="CDD" id="cd17536">
    <property type="entry name" value="REC_YesN-like"/>
    <property type="match status" value="1"/>
</dbReference>
<feature type="domain" description="OmpR/PhoB-type" evidence="9">
    <location>
        <begin position="132"/>
        <end position="226"/>
    </location>
</feature>
<name>A0A2G1DI34_9BACT</name>
<evidence type="ECO:0000256" key="5">
    <source>
        <dbReference type="ARBA" id="ARBA00023163"/>
    </source>
</evidence>